<accession>A0A0R2D1W7</accession>
<dbReference type="STRING" id="1423802.FC56_GL000301"/>
<dbReference type="EMBL" id="AYZR01000008">
    <property type="protein sequence ID" value="KRM93587.1"/>
    <property type="molecule type" value="Genomic_DNA"/>
</dbReference>
<sequence>MDSLPDTLNLGSCLNVADLTSILSGKTIKSISMSANLVGGSNTVLCRISPDTNYLQMKNLSLQAQVVTYAPMHYGKMAEIYYE</sequence>
<evidence type="ECO:0000313" key="2">
    <source>
        <dbReference type="Proteomes" id="UP000051256"/>
    </source>
</evidence>
<name>A0A0R2D1W7_9LACO</name>
<reference evidence="1 2" key="1">
    <citation type="journal article" date="2015" name="Genome Announc.">
        <title>Expanding the biotechnology potential of lactobacilli through comparative genomics of 213 strains and associated genera.</title>
        <authorList>
            <person name="Sun Z."/>
            <person name="Harris H.M."/>
            <person name="McCann A."/>
            <person name="Guo C."/>
            <person name="Argimon S."/>
            <person name="Zhang W."/>
            <person name="Yang X."/>
            <person name="Jeffery I.B."/>
            <person name="Cooney J.C."/>
            <person name="Kagawa T.F."/>
            <person name="Liu W."/>
            <person name="Song Y."/>
            <person name="Salvetti E."/>
            <person name="Wrobel A."/>
            <person name="Rasinkangas P."/>
            <person name="Parkhill J."/>
            <person name="Rea M.C."/>
            <person name="O'Sullivan O."/>
            <person name="Ritari J."/>
            <person name="Douillard F.P."/>
            <person name="Paul Ross R."/>
            <person name="Yang R."/>
            <person name="Briner A.E."/>
            <person name="Felis G.E."/>
            <person name="de Vos W.M."/>
            <person name="Barrangou R."/>
            <person name="Klaenhammer T.R."/>
            <person name="Caufield P.W."/>
            <person name="Cui Y."/>
            <person name="Zhang H."/>
            <person name="O'Toole P.W."/>
        </authorList>
    </citation>
    <scope>NUCLEOTIDE SEQUENCE [LARGE SCALE GENOMIC DNA]</scope>
    <source>
        <strain evidence="1 2">DSM 24302</strain>
    </source>
</reference>
<gene>
    <name evidence="1" type="ORF">FC56_GL000301</name>
</gene>
<organism evidence="1 2">
    <name type="scientific">Lentilactobacillus senioris DSM 24302 = JCM 17472</name>
    <dbReference type="NCBI Taxonomy" id="1423802"/>
    <lineage>
        <taxon>Bacteria</taxon>
        <taxon>Bacillati</taxon>
        <taxon>Bacillota</taxon>
        <taxon>Bacilli</taxon>
        <taxon>Lactobacillales</taxon>
        <taxon>Lactobacillaceae</taxon>
        <taxon>Lentilactobacillus</taxon>
    </lineage>
</organism>
<protein>
    <submittedName>
        <fullName evidence="1">Uncharacterized protein</fullName>
    </submittedName>
</protein>
<keyword evidence="2" id="KW-1185">Reference proteome</keyword>
<dbReference type="Proteomes" id="UP000051256">
    <property type="component" value="Unassembled WGS sequence"/>
</dbReference>
<evidence type="ECO:0000313" key="1">
    <source>
        <dbReference type="EMBL" id="KRM93587.1"/>
    </source>
</evidence>
<comment type="caution">
    <text evidence="1">The sequence shown here is derived from an EMBL/GenBank/DDBJ whole genome shotgun (WGS) entry which is preliminary data.</text>
</comment>
<dbReference type="AlphaFoldDB" id="A0A0R2D1W7"/>
<proteinExistence type="predicted"/>
<dbReference type="PATRIC" id="fig|1423802.4.peg.309"/>